<organism evidence="2 3">
    <name type="scientific">Raphidocelis subcapitata</name>
    <dbReference type="NCBI Taxonomy" id="307507"/>
    <lineage>
        <taxon>Eukaryota</taxon>
        <taxon>Viridiplantae</taxon>
        <taxon>Chlorophyta</taxon>
        <taxon>core chlorophytes</taxon>
        <taxon>Chlorophyceae</taxon>
        <taxon>CS clade</taxon>
        <taxon>Sphaeropleales</taxon>
        <taxon>Selenastraceae</taxon>
        <taxon>Raphidocelis</taxon>
    </lineage>
</organism>
<accession>A0A2V0NQF4</accession>
<keyword evidence="1" id="KW-0472">Membrane</keyword>
<dbReference type="AlphaFoldDB" id="A0A2V0NQF4"/>
<keyword evidence="3" id="KW-1185">Reference proteome</keyword>
<name>A0A2V0NQF4_9CHLO</name>
<feature type="transmembrane region" description="Helical" evidence="1">
    <location>
        <begin position="28"/>
        <end position="50"/>
    </location>
</feature>
<feature type="transmembrane region" description="Helical" evidence="1">
    <location>
        <begin position="249"/>
        <end position="273"/>
    </location>
</feature>
<evidence type="ECO:0000256" key="1">
    <source>
        <dbReference type="SAM" id="Phobius"/>
    </source>
</evidence>
<keyword evidence="1" id="KW-1133">Transmembrane helix</keyword>
<dbReference type="EMBL" id="BDRX01000006">
    <property type="protein sequence ID" value="GBF88832.1"/>
    <property type="molecule type" value="Genomic_DNA"/>
</dbReference>
<comment type="caution">
    <text evidence="2">The sequence shown here is derived from an EMBL/GenBank/DDBJ whole genome shotgun (WGS) entry which is preliminary data.</text>
</comment>
<feature type="transmembrane region" description="Helical" evidence="1">
    <location>
        <begin position="57"/>
        <end position="75"/>
    </location>
</feature>
<feature type="transmembrane region" description="Helical" evidence="1">
    <location>
        <begin position="134"/>
        <end position="159"/>
    </location>
</feature>
<evidence type="ECO:0000313" key="3">
    <source>
        <dbReference type="Proteomes" id="UP000247498"/>
    </source>
</evidence>
<gene>
    <name evidence="2" type="ORF">Rsub_01733</name>
</gene>
<feature type="transmembrane region" description="Helical" evidence="1">
    <location>
        <begin position="95"/>
        <end position="113"/>
    </location>
</feature>
<dbReference type="Proteomes" id="UP000247498">
    <property type="component" value="Unassembled WGS sequence"/>
</dbReference>
<proteinExistence type="predicted"/>
<dbReference type="InParanoid" id="A0A2V0NQF4"/>
<evidence type="ECO:0000313" key="2">
    <source>
        <dbReference type="EMBL" id="GBF88832.1"/>
    </source>
</evidence>
<sequence length="356" mass="35376">MSLREAFAAAAREAAAAASPLAVAPRGSVAASAAASAAFLALALPAAYSLKRTRFKTYVLLFASLLLRGVGYALHGAAIDTGDARREAAFQALRAAGFGMAVGVSALCLFSWFKNSAPRARPFGARAAFAGAMAARATLPVVILAGPVMGAIAQAAAALHVRAASLWALLAALAVVNLLCALAATSYFLGAARARARRAPVGGGSAGGDVWGDPHALIVLPVAATLLLDVAMAQRLAGLLDARAYANETLFYLCAALPEVLAAALLAPPLVLARLCMCGDLNRHLAAVGLPQLPEVSGGSLTGGAPGAGKGVSGAAHGNGASGGDVRVSIGGDDAFGGGEFKTQGASLKTQGAGWN</sequence>
<keyword evidence="1" id="KW-0812">Transmembrane</keyword>
<protein>
    <submittedName>
        <fullName evidence="2">Uncharacterized protein</fullName>
    </submittedName>
</protein>
<reference evidence="2 3" key="1">
    <citation type="journal article" date="2018" name="Sci. Rep.">
        <title>Raphidocelis subcapitata (=Pseudokirchneriella subcapitata) provides an insight into genome evolution and environmental adaptations in the Sphaeropleales.</title>
        <authorList>
            <person name="Suzuki S."/>
            <person name="Yamaguchi H."/>
            <person name="Nakajima N."/>
            <person name="Kawachi M."/>
        </authorList>
    </citation>
    <scope>NUCLEOTIDE SEQUENCE [LARGE SCALE GENOMIC DNA]</scope>
    <source>
        <strain evidence="2 3">NIES-35</strain>
    </source>
</reference>
<feature type="transmembrane region" description="Helical" evidence="1">
    <location>
        <begin position="165"/>
        <end position="189"/>
    </location>
</feature>